<dbReference type="InterPro" id="IPR000215">
    <property type="entry name" value="Serpin_fam"/>
</dbReference>
<dbReference type="Gene3D" id="3.30.497.10">
    <property type="entry name" value="Antithrombin, subunit I, domain 2"/>
    <property type="match status" value="1"/>
</dbReference>
<dbReference type="PANTHER" id="PTHR11461">
    <property type="entry name" value="SERINE PROTEASE INHIBITOR, SERPIN"/>
    <property type="match status" value="1"/>
</dbReference>
<dbReference type="GO" id="GO:0005615">
    <property type="term" value="C:extracellular space"/>
    <property type="evidence" value="ECO:0007669"/>
    <property type="project" value="InterPro"/>
</dbReference>
<evidence type="ECO:0000259" key="9">
    <source>
        <dbReference type="SMART" id="SM00093"/>
    </source>
</evidence>
<dbReference type="SUPFAM" id="SSF56574">
    <property type="entry name" value="Serpins"/>
    <property type="match status" value="1"/>
</dbReference>
<comment type="similarity">
    <text evidence="2 7">Belongs to the serpin family.</text>
</comment>
<comment type="subcellular location">
    <subcellularLocation>
        <location evidence="1">Secreted</location>
    </subcellularLocation>
</comment>
<evidence type="ECO:0000256" key="7">
    <source>
        <dbReference type="RuleBase" id="RU000411"/>
    </source>
</evidence>
<organism evidence="10">
    <name type="scientific">Anatolica polita</name>
    <dbReference type="NCBI Taxonomy" id="442710"/>
    <lineage>
        <taxon>Eukaryota</taxon>
        <taxon>Metazoa</taxon>
        <taxon>Ecdysozoa</taxon>
        <taxon>Arthropoda</taxon>
        <taxon>Hexapoda</taxon>
        <taxon>Insecta</taxon>
        <taxon>Pterygota</taxon>
        <taxon>Neoptera</taxon>
        <taxon>Endopterygota</taxon>
        <taxon>Coleoptera</taxon>
        <taxon>Polyphaga</taxon>
        <taxon>Cucujiformia</taxon>
        <taxon>Tenebrionidae</taxon>
        <taxon>Pimeliinae</taxon>
        <taxon>Anatolica</taxon>
    </lineage>
</organism>
<dbReference type="AlphaFoldDB" id="A0A2S1FWN8"/>
<evidence type="ECO:0000256" key="3">
    <source>
        <dbReference type="ARBA" id="ARBA00022525"/>
    </source>
</evidence>
<reference evidence="10" key="1">
    <citation type="submission" date="2017-05" db="EMBL/GenBank/DDBJ databases">
        <title>Clonging, expression and functional verification of a serine protease inhibitor gene from Anatolica polita.</title>
        <authorList>
            <person name="Zhao Y."/>
            <person name="Liu Z."/>
        </authorList>
    </citation>
    <scope>NUCLEOTIDE SEQUENCE</scope>
    <source>
        <strain evidence="10">FA72</strain>
    </source>
</reference>
<feature type="domain" description="Serpin" evidence="9">
    <location>
        <begin position="38"/>
        <end position="391"/>
    </location>
</feature>
<proteinExistence type="evidence at transcript level"/>
<name>A0A2S1FWN8_9CUCU</name>
<dbReference type="InterPro" id="IPR042185">
    <property type="entry name" value="Serpin_sf_2"/>
</dbReference>
<protein>
    <submittedName>
        <fullName evidence="10">Serpin</fullName>
    </submittedName>
</protein>
<dbReference type="Pfam" id="PF00079">
    <property type="entry name" value="Serpin"/>
    <property type="match status" value="1"/>
</dbReference>
<dbReference type="EMBL" id="MF188125">
    <property type="protein sequence ID" value="AWD77173.1"/>
    <property type="molecule type" value="mRNA"/>
</dbReference>
<dbReference type="SMART" id="SM00093">
    <property type="entry name" value="SERPIN"/>
    <property type="match status" value="1"/>
</dbReference>
<evidence type="ECO:0000313" key="10">
    <source>
        <dbReference type="EMBL" id="AWD77173.1"/>
    </source>
</evidence>
<evidence type="ECO:0000256" key="5">
    <source>
        <dbReference type="ARBA" id="ARBA00022729"/>
    </source>
</evidence>
<accession>A0A2S1FWN8</accession>
<sequence>MRRISVVLGAVLAILSSSTMAENKADLQVVQGNNHFSNDLYKVLSGNEGNVFFSPISVHAVLAMAYQGAQESTAEVFAACLKVPDAATAAEGYNAVMSKLNNVPNVTLLMANKVYLMAGFKLLEAFDTAISKKFLSEVELLDFAQNEASAKAINDWVKEKTREKIQDLIQAGDLNSDTRLVLVNAIYFKGDWLHKFDKELTKKEPFYLNNEDKVDVQMMHIKRKYYFSEREDLDAKILQLPYTNEDLSMVIILPNKRDGIKDLEKKLESFDLNNITEGLWNVEVNVALPRFKIETTIDLNDPLTKMGLGEIFDQSKANFRGMIGQDLYVSKVVQKAFIEVNEEGAEAAAATAIIIDSYMLVPSADFTANYPFVICLLSKKTVLFMGRIASF</sequence>
<feature type="signal peptide" evidence="8">
    <location>
        <begin position="1"/>
        <end position="21"/>
    </location>
</feature>
<keyword evidence="4" id="KW-0646">Protease inhibitor</keyword>
<feature type="chain" id="PRO_5015639188" evidence="8">
    <location>
        <begin position="22"/>
        <end position="391"/>
    </location>
</feature>
<evidence type="ECO:0000256" key="8">
    <source>
        <dbReference type="SAM" id="SignalP"/>
    </source>
</evidence>
<dbReference type="FunFam" id="3.30.497.10:FF:000031">
    <property type="entry name" value="Putative salivary serpin"/>
    <property type="match status" value="1"/>
</dbReference>
<evidence type="ECO:0000256" key="1">
    <source>
        <dbReference type="ARBA" id="ARBA00004613"/>
    </source>
</evidence>
<keyword evidence="6" id="KW-0722">Serine protease inhibitor</keyword>
<evidence type="ECO:0000256" key="2">
    <source>
        <dbReference type="ARBA" id="ARBA00009500"/>
    </source>
</evidence>
<keyword evidence="5 8" id="KW-0732">Signal</keyword>
<dbReference type="InterPro" id="IPR023796">
    <property type="entry name" value="Serpin_dom"/>
</dbReference>
<evidence type="ECO:0000256" key="4">
    <source>
        <dbReference type="ARBA" id="ARBA00022690"/>
    </source>
</evidence>
<dbReference type="CDD" id="cd19601">
    <property type="entry name" value="serpin42Da-like"/>
    <property type="match status" value="1"/>
</dbReference>
<evidence type="ECO:0000256" key="6">
    <source>
        <dbReference type="ARBA" id="ARBA00022900"/>
    </source>
</evidence>
<dbReference type="GO" id="GO:0004867">
    <property type="term" value="F:serine-type endopeptidase inhibitor activity"/>
    <property type="evidence" value="ECO:0007669"/>
    <property type="project" value="UniProtKB-KW"/>
</dbReference>
<dbReference type="PANTHER" id="PTHR11461:SF211">
    <property type="entry name" value="GH10112P-RELATED"/>
    <property type="match status" value="1"/>
</dbReference>
<dbReference type="Gene3D" id="2.30.39.10">
    <property type="entry name" value="Alpha-1-antitrypsin, domain 1"/>
    <property type="match status" value="1"/>
</dbReference>
<keyword evidence="3" id="KW-0964">Secreted</keyword>
<dbReference type="InterPro" id="IPR042178">
    <property type="entry name" value="Serpin_sf_1"/>
</dbReference>
<dbReference type="InterPro" id="IPR036186">
    <property type="entry name" value="Serpin_sf"/>
</dbReference>